<dbReference type="GO" id="GO:0004418">
    <property type="term" value="F:hydroxymethylbilane synthase activity"/>
    <property type="evidence" value="ECO:0007669"/>
    <property type="project" value="UniProtKB-UniRule"/>
</dbReference>
<evidence type="ECO:0000256" key="1">
    <source>
        <dbReference type="ARBA" id="ARBA00002869"/>
    </source>
</evidence>
<dbReference type="GO" id="GO:0005737">
    <property type="term" value="C:cytoplasm"/>
    <property type="evidence" value="ECO:0007669"/>
    <property type="project" value="UniProtKB-UniRule"/>
</dbReference>
<evidence type="ECO:0000256" key="2">
    <source>
        <dbReference type="ARBA" id="ARBA00005638"/>
    </source>
</evidence>
<comment type="caution">
    <text evidence="10">The sequence shown here is derived from an EMBL/GenBank/DDBJ whole genome shotgun (WGS) entry which is preliminary data.</text>
</comment>
<dbReference type="STRING" id="1123024.GCA_000423625_00956"/>
<dbReference type="GO" id="GO:0006782">
    <property type="term" value="P:protoporphyrinogen IX biosynthetic process"/>
    <property type="evidence" value="ECO:0007669"/>
    <property type="project" value="UniProtKB-UniRule"/>
</dbReference>
<dbReference type="InterPro" id="IPR022419">
    <property type="entry name" value="Porphobilin_deaminase_cofac_BS"/>
</dbReference>
<dbReference type="AlphaFoldDB" id="A0A511D5D1"/>
<evidence type="ECO:0000256" key="7">
    <source>
        <dbReference type="HAMAP-Rule" id="MF_00260"/>
    </source>
</evidence>
<evidence type="ECO:0000259" key="9">
    <source>
        <dbReference type="Pfam" id="PF03900"/>
    </source>
</evidence>
<gene>
    <name evidence="7 10" type="primary">hemC</name>
    <name evidence="10" type="ORF">PA7_38280</name>
</gene>
<dbReference type="NCBIfam" id="TIGR00212">
    <property type="entry name" value="hemC"/>
    <property type="match status" value="1"/>
</dbReference>
<dbReference type="PANTHER" id="PTHR11557">
    <property type="entry name" value="PORPHOBILINOGEN DEAMINASE"/>
    <property type="match status" value="1"/>
</dbReference>
<feature type="modified residue" description="S-(dipyrrolylmethanemethyl)cysteine" evidence="7">
    <location>
        <position position="248"/>
    </location>
</feature>
<dbReference type="PANTHER" id="PTHR11557:SF0">
    <property type="entry name" value="PORPHOBILINOGEN DEAMINASE"/>
    <property type="match status" value="1"/>
</dbReference>
<keyword evidence="11" id="KW-1185">Reference proteome</keyword>
<name>A0A511D5D1_9PSEU</name>
<evidence type="ECO:0000313" key="11">
    <source>
        <dbReference type="Proteomes" id="UP000321328"/>
    </source>
</evidence>
<dbReference type="Pfam" id="PF01379">
    <property type="entry name" value="Porphobil_deam"/>
    <property type="match status" value="1"/>
</dbReference>
<comment type="cofactor">
    <cofactor evidence="7">
        <name>dipyrromethane</name>
        <dbReference type="ChEBI" id="CHEBI:60342"/>
    </cofactor>
    <text evidence="7">Binds 1 dipyrromethane group covalently.</text>
</comment>
<evidence type="ECO:0000256" key="3">
    <source>
        <dbReference type="ARBA" id="ARBA00011245"/>
    </source>
</evidence>
<evidence type="ECO:0000256" key="6">
    <source>
        <dbReference type="ARBA" id="ARBA00048169"/>
    </source>
</evidence>
<dbReference type="InterPro" id="IPR022418">
    <property type="entry name" value="Porphobilinogen_deaminase_C"/>
</dbReference>
<dbReference type="InterPro" id="IPR000860">
    <property type="entry name" value="HemC"/>
</dbReference>
<comment type="catalytic activity">
    <reaction evidence="6 7">
        <text>4 porphobilinogen + H2O = hydroxymethylbilane + 4 NH4(+)</text>
        <dbReference type="Rhea" id="RHEA:13185"/>
        <dbReference type="ChEBI" id="CHEBI:15377"/>
        <dbReference type="ChEBI" id="CHEBI:28938"/>
        <dbReference type="ChEBI" id="CHEBI:57845"/>
        <dbReference type="ChEBI" id="CHEBI:58126"/>
        <dbReference type="EC" id="2.5.1.61"/>
    </reaction>
</comment>
<evidence type="ECO:0000256" key="4">
    <source>
        <dbReference type="ARBA" id="ARBA00022679"/>
    </source>
</evidence>
<dbReference type="EC" id="2.5.1.61" evidence="7"/>
<organism evidence="10 11">
    <name type="scientific">Pseudonocardia asaccharolytica DSM 44247 = NBRC 16224</name>
    <dbReference type="NCBI Taxonomy" id="1123024"/>
    <lineage>
        <taxon>Bacteria</taxon>
        <taxon>Bacillati</taxon>
        <taxon>Actinomycetota</taxon>
        <taxon>Actinomycetes</taxon>
        <taxon>Pseudonocardiales</taxon>
        <taxon>Pseudonocardiaceae</taxon>
        <taxon>Pseudonocardia</taxon>
    </lineage>
</organism>
<dbReference type="Proteomes" id="UP000321328">
    <property type="component" value="Unassembled WGS sequence"/>
</dbReference>
<dbReference type="Pfam" id="PF03900">
    <property type="entry name" value="Porphobil_deamC"/>
    <property type="match status" value="1"/>
</dbReference>
<comment type="subunit">
    <text evidence="3 7">Monomer.</text>
</comment>
<dbReference type="InterPro" id="IPR036803">
    <property type="entry name" value="Porphobilinogen_deaminase_C_sf"/>
</dbReference>
<dbReference type="EMBL" id="BJVI01000052">
    <property type="protein sequence ID" value="GEL19991.1"/>
    <property type="molecule type" value="Genomic_DNA"/>
</dbReference>
<keyword evidence="5 7" id="KW-0627">Porphyrin biosynthesis</keyword>
<feature type="domain" description="Porphobilinogen deaminase C-terminal" evidence="9">
    <location>
        <begin position="234"/>
        <end position="318"/>
    </location>
</feature>
<dbReference type="RefSeq" id="WP_084795873.1">
    <property type="nucleotide sequence ID" value="NZ_AUII01000003.1"/>
</dbReference>
<dbReference type="FunFam" id="3.40.190.10:FF:000005">
    <property type="entry name" value="Porphobilinogen deaminase"/>
    <property type="match status" value="1"/>
</dbReference>
<dbReference type="PROSITE" id="PS00533">
    <property type="entry name" value="PORPHOBILINOGEN_DEAM"/>
    <property type="match status" value="1"/>
</dbReference>
<feature type="domain" description="Porphobilinogen deaminase N-terminal" evidence="8">
    <location>
        <begin position="10"/>
        <end position="208"/>
    </location>
</feature>
<keyword evidence="4 7" id="KW-0808">Transferase</keyword>
<accession>A0A511D5D1</accession>
<dbReference type="HAMAP" id="MF_00260">
    <property type="entry name" value="Porphobil_deam"/>
    <property type="match status" value="1"/>
</dbReference>
<dbReference type="PRINTS" id="PR00151">
    <property type="entry name" value="PORPHBDMNASE"/>
</dbReference>
<dbReference type="Gene3D" id="3.40.190.10">
    <property type="entry name" value="Periplasmic binding protein-like II"/>
    <property type="match status" value="2"/>
</dbReference>
<dbReference type="SUPFAM" id="SSF54782">
    <property type="entry name" value="Porphobilinogen deaminase (hydroxymethylbilane synthase), C-terminal domain"/>
    <property type="match status" value="1"/>
</dbReference>
<sequence length="341" mass="34476">MSPMSQTQPLRVGTRGSALAMAQAGGVADRIRTAGRPTELVPVATPGDQSSAPVAELGVGVFVSALRDALAAGEVDVAIHSFKDLPTASDPRLVLAAVPAREDPRDALVARDGRVLGELPAGSRVGTGSPRRAAQLRALGLGLEIVPIRGNVDSRIQKVRSGELDAVVLAAAGLRRLGRVNEASELLDPLQMLPAPAQGALAVECRAGAPGSAEHELARFLAETLDDPAARAAASAERAVLATLEAGCSAPVGALADVVSDWETTPGSAGESDEGRAVDRLSLRAVVGTADGGLVRASAMGEMDDAEKLGAALAAELLDMGAEILPGTAGRPQNAGSGVDE</sequence>
<evidence type="ECO:0000313" key="10">
    <source>
        <dbReference type="EMBL" id="GEL19991.1"/>
    </source>
</evidence>
<comment type="similarity">
    <text evidence="2 7">Belongs to the HMBS family.</text>
</comment>
<protein>
    <recommendedName>
        <fullName evidence="7">Porphobilinogen deaminase</fullName>
        <shortName evidence="7">PBG</shortName>
        <ecNumber evidence="7">2.5.1.61</ecNumber>
    </recommendedName>
    <alternativeName>
        <fullName evidence="7">Hydroxymethylbilane synthase</fullName>
        <shortName evidence="7">HMBS</shortName>
    </alternativeName>
    <alternativeName>
        <fullName evidence="7">Pre-uroporphyrinogen synthase</fullName>
    </alternativeName>
</protein>
<proteinExistence type="inferred from homology"/>
<comment type="function">
    <text evidence="1 7">Tetrapolymerization of the monopyrrole PBG into the hydroxymethylbilane pre-uroporphyrinogen in several discrete steps.</text>
</comment>
<reference evidence="10 11" key="1">
    <citation type="submission" date="2019-07" db="EMBL/GenBank/DDBJ databases">
        <title>Whole genome shotgun sequence of Pseudonocardia asaccharolytica NBRC 16224.</title>
        <authorList>
            <person name="Hosoyama A."/>
            <person name="Uohara A."/>
            <person name="Ohji S."/>
            <person name="Ichikawa N."/>
        </authorList>
    </citation>
    <scope>NUCLEOTIDE SEQUENCE [LARGE SCALE GENOMIC DNA]</scope>
    <source>
        <strain evidence="10 11">NBRC 16224</strain>
    </source>
</reference>
<evidence type="ECO:0000256" key="5">
    <source>
        <dbReference type="ARBA" id="ARBA00023244"/>
    </source>
</evidence>
<comment type="miscellaneous">
    <text evidence="7">The porphobilinogen subunits are added to the dipyrromethane group.</text>
</comment>
<dbReference type="PIRSF" id="PIRSF001438">
    <property type="entry name" value="4pyrrol_synth_OHMeBilane_synth"/>
    <property type="match status" value="1"/>
</dbReference>
<dbReference type="SUPFAM" id="SSF53850">
    <property type="entry name" value="Periplasmic binding protein-like II"/>
    <property type="match status" value="1"/>
</dbReference>
<evidence type="ECO:0000259" key="8">
    <source>
        <dbReference type="Pfam" id="PF01379"/>
    </source>
</evidence>
<dbReference type="Gene3D" id="3.30.160.40">
    <property type="entry name" value="Porphobilinogen deaminase, C-terminal domain"/>
    <property type="match status" value="1"/>
</dbReference>
<dbReference type="InterPro" id="IPR022417">
    <property type="entry name" value="Porphobilin_deaminase_N"/>
</dbReference>
<dbReference type="OrthoDB" id="9810298at2"/>